<evidence type="ECO:0000313" key="1">
    <source>
        <dbReference type="EMBL" id="DAD98792.1"/>
    </source>
</evidence>
<dbReference type="EMBL" id="BK015267">
    <property type="protein sequence ID" value="DAD98792.1"/>
    <property type="molecule type" value="Genomic_DNA"/>
</dbReference>
<name>A0A8S5NX54_9CAUD</name>
<accession>A0A8S5NX54</accession>
<proteinExistence type="predicted"/>
<protein>
    <submittedName>
        <fullName evidence="1">Uncharacterized protein</fullName>
    </submittedName>
</protein>
<organism evidence="1">
    <name type="scientific">Siphoviridae sp. ctINK4</name>
    <dbReference type="NCBI Taxonomy" id="2825428"/>
    <lineage>
        <taxon>Viruses</taxon>
        <taxon>Duplodnaviria</taxon>
        <taxon>Heunggongvirae</taxon>
        <taxon>Uroviricota</taxon>
        <taxon>Caudoviricetes</taxon>
    </lineage>
</organism>
<reference evidence="1" key="1">
    <citation type="journal article" date="2021" name="Proc. Natl. Acad. Sci. U.S.A.">
        <title>A Catalog of Tens of Thousands of Viruses from Human Metagenomes Reveals Hidden Associations with Chronic Diseases.</title>
        <authorList>
            <person name="Tisza M.J."/>
            <person name="Buck C.B."/>
        </authorList>
    </citation>
    <scope>NUCLEOTIDE SEQUENCE</scope>
    <source>
        <strain evidence="1">CtINK4</strain>
    </source>
</reference>
<sequence>MAVDLNIRQDRFLKALLETATIEAACKMAGINKTTGYKYLKDATFLAEYRKIRRESMQQVTARLQRTSEEAVSVLHEIMLDSDNSPNARVQAAKNTLDIAYRSLELDDIQERIEELESRLSNDQ</sequence>